<proteinExistence type="predicted"/>
<dbReference type="PANTHER" id="PTHR10680">
    <property type="entry name" value="PEPTIDYL-GLYCINE ALPHA-AMIDATING MONOOXYGENASE"/>
    <property type="match status" value="1"/>
</dbReference>
<dbReference type="InterPro" id="IPR011042">
    <property type="entry name" value="6-blade_b-propeller_TolB-like"/>
</dbReference>
<dbReference type="SUPFAM" id="SSF63829">
    <property type="entry name" value="Calcium-dependent phosphotriesterase"/>
    <property type="match status" value="1"/>
</dbReference>
<gene>
    <name evidence="5" type="ORF">M9458_021297</name>
</gene>
<evidence type="ECO:0000256" key="2">
    <source>
        <dbReference type="ARBA" id="ARBA00022737"/>
    </source>
</evidence>
<feature type="non-terminal residue" evidence="5">
    <location>
        <position position="1"/>
    </location>
</feature>
<accession>A0ABD0Q6R9</accession>
<dbReference type="Proteomes" id="UP001529510">
    <property type="component" value="Unassembled WGS sequence"/>
</dbReference>
<evidence type="ECO:0000256" key="1">
    <source>
        <dbReference type="ARBA" id="ARBA00022729"/>
    </source>
</evidence>
<feature type="non-terminal residue" evidence="5">
    <location>
        <position position="63"/>
    </location>
</feature>
<protein>
    <submittedName>
        <fullName evidence="5">Uncharacterized protein</fullName>
    </submittedName>
</protein>
<evidence type="ECO:0000313" key="6">
    <source>
        <dbReference type="Proteomes" id="UP001529510"/>
    </source>
</evidence>
<evidence type="ECO:0000313" key="5">
    <source>
        <dbReference type="EMBL" id="KAL0181922.1"/>
    </source>
</evidence>
<keyword evidence="6" id="KW-1185">Reference proteome</keyword>
<organism evidence="5 6">
    <name type="scientific">Cirrhinus mrigala</name>
    <name type="common">Mrigala</name>
    <dbReference type="NCBI Taxonomy" id="683832"/>
    <lineage>
        <taxon>Eukaryota</taxon>
        <taxon>Metazoa</taxon>
        <taxon>Chordata</taxon>
        <taxon>Craniata</taxon>
        <taxon>Vertebrata</taxon>
        <taxon>Euteleostomi</taxon>
        <taxon>Actinopterygii</taxon>
        <taxon>Neopterygii</taxon>
        <taxon>Teleostei</taxon>
        <taxon>Ostariophysi</taxon>
        <taxon>Cypriniformes</taxon>
        <taxon>Cyprinidae</taxon>
        <taxon>Labeoninae</taxon>
        <taxon>Labeonini</taxon>
        <taxon>Cirrhinus</taxon>
    </lineage>
</organism>
<comment type="caution">
    <text evidence="5">The sequence shown here is derived from an EMBL/GenBank/DDBJ whole genome shotgun (WGS) entry which is preliminary data.</text>
</comment>
<keyword evidence="3" id="KW-0325">Glycoprotein</keyword>
<dbReference type="EMBL" id="JAMKFB020000010">
    <property type="protein sequence ID" value="KAL0181922.1"/>
    <property type="molecule type" value="Genomic_DNA"/>
</dbReference>
<dbReference type="AlphaFoldDB" id="A0ABD0Q6R9"/>
<keyword evidence="2" id="KW-0677">Repeat</keyword>
<dbReference type="PANTHER" id="PTHR10680:SF14">
    <property type="entry name" value="PEPTIDYL-GLYCINE ALPHA-AMIDATING MONOOXYGENASE"/>
    <property type="match status" value="1"/>
</dbReference>
<name>A0ABD0Q6R9_CIRMR</name>
<evidence type="ECO:0000256" key="3">
    <source>
        <dbReference type="ARBA" id="ARBA00023180"/>
    </source>
</evidence>
<feature type="repeat" description="NHL" evidence="4">
    <location>
        <begin position="1"/>
        <end position="37"/>
    </location>
</feature>
<keyword evidence="1" id="KW-0732">Signal</keyword>
<sequence>KRRVSFSIPHSLAFLPDKRELCVADRDNGRIQCFMADTGEFVKEIKKDQFGGEVFAITYSPAQ</sequence>
<dbReference type="Gene3D" id="2.120.10.30">
    <property type="entry name" value="TolB, C-terminal domain"/>
    <property type="match status" value="1"/>
</dbReference>
<dbReference type="PROSITE" id="PS51125">
    <property type="entry name" value="NHL"/>
    <property type="match status" value="1"/>
</dbReference>
<evidence type="ECO:0000256" key="4">
    <source>
        <dbReference type="PROSITE-ProRule" id="PRU00504"/>
    </source>
</evidence>
<reference evidence="5 6" key="1">
    <citation type="submission" date="2024-05" db="EMBL/GenBank/DDBJ databases">
        <title>Genome sequencing and assembly of Indian major carp, Cirrhinus mrigala (Hamilton, 1822).</title>
        <authorList>
            <person name="Mohindra V."/>
            <person name="Chowdhury L.M."/>
            <person name="Lal K."/>
            <person name="Jena J.K."/>
        </authorList>
    </citation>
    <scope>NUCLEOTIDE SEQUENCE [LARGE SCALE GENOMIC DNA]</scope>
    <source>
        <strain evidence="5">CM1030</strain>
        <tissue evidence="5">Blood</tissue>
    </source>
</reference>
<dbReference type="InterPro" id="IPR001258">
    <property type="entry name" value="NHL_repeat"/>
</dbReference>
<dbReference type="Pfam" id="PF01436">
    <property type="entry name" value="NHL"/>
    <property type="match status" value="1"/>
</dbReference>